<keyword evidence="11" id="KW-1185">Reference proteome</keyword>
<evidence type="ECO:0000256" key="4">
    <source>
        <dbReference type="ARBA" id="ARBA00022490"/>
    </source>
</evidence>
<feature type="compositionally biased region" description="Low complexity" evidence="9">
    <location>
        <begin position="212"/>
        <end position="234"/>
    </location>
</feature>
<accession>A0A316UW92</accession>
<feature type="compositionally biased region" description="Polar residues" evidence="9">
    <location>
        <begin position="175"/>
        <end position="184"/>
    </location>
</feature>
<feature type="compositionally biased region" description="Low complexity" evidence="9">
    <location>
        <begin position="250"/>
        <end position="270"/>
    </location>
</feature>
<feature type="region of interest" description="Disordered" evidence="9">
    <location>
        <begin position="133"/>
        <end position="277"/>
    </location>
</feature>
<dbReference type="Proteomes" id="UP000245884">
    <property type="component" value="Unassembled WGS sequence"/>
</dbReference>
<keyword evidence="7" id="KW-0804">Transcription</keyword>
<evidence type="ECO:0000256" key="1">
    <source>
        <dbReference type="ARBA" id="ARBA00004123"/>
    </source>
</evidence>
<evidence type="ECO:0000256" key="8">
    <source>
        <dbReference type="ARBA" id="ARBA00023242"/>
    </source>
</evidence>
<name>A0A316UW92_9BASI</name>
<evidence type="ECO:0000256" key="5">
    <source>
        <dbReference type="ARBA" id="ARBA00022491"/>
    </source>
</evidence>
<keyword evidence="5" id="KW-0678">Repressor</keyword>
<evidence type="ECO:0000313" key="10">
    <source>
        <dbReference type="EMBL" id="PWN29570.1"/>
    </source>
</evidence>
<evidence type="ECO:0000256" key="3">
    <source>
        <dbReference type="ARBA" id="ARBA00006922"/>
    </source>
</evidence>
<reference evidence="10 11" key="1">
    <citation type="journal article" date="2018" name="Mol. Biol. Evol.">
        <title>Broad Genomic Sampling Reveals a Smut Pathogenic Ancestry of the Fungal Clade Ustilaginomycotina.</title>
        <authorList>
            <person name="Kijpornyongpan T."/>
            <person name="Mondo S.J."/>
            <person name="Barry K."/>
            <person name="Sandor L."/>
            <person name="Lee J."/>
            <person name="Lipzen A."/>
            <person name="Pangilinan J."/>
            <person name="LaButti K."/>
            <person name="Hainaut M."/>
            <person name="Henrissat B."/>
            <person name="Grigoriev I.V."/>
            <person name="Spatafora J.W."/>
            <person name="Aime M.C."/>
        </authorList>
    </citation>
    <scope>NUCLEOTIDE SEQUENCE [LARGE SCALE GENOMIC DNA]</scope>
    <source>
        <strain evidence="10 11">MCA 5214</strain>
    </source>
</reference>
<gene>
    <name evidence="10" type="ORF">BDZ90DRAFT_277835</name>
</gene>
<dbReference type="AlphaFoldDB" id="A0A316UW92"/>
<evidence type="ECO:0000256" key="9">
    <source>
        <dbReference type="SAM" id="MobiDB-lite"/>
    </source>
</evidence>
<dbReference type="InterPro" id="IPR013734">
    <property type="entry name" value="TF_Nrm1/Whi5"/>
</dbReference>
<keyword evidence="8" id="KW-0539">Nucleus</keyword>
<keyword evidence="6" id="KW-0805">Transcription regulation</keyword>
<dbReference type="OrthoDB" id="2359117at2759"/>
<keyword evidence="4" id="KW-0963">Cytoplasm</keyword>
<evidence type="ECO:0000256" key="2">
    <source>
        <dbReference type="ARBA" id="ARBA00004496"/>
    </source>
</evidence>
<protein>
    <submittedName>
        <fullName evidence="10">Uncharacterized protein</fullName>
    </submittedName>
</protein>
<sequence>MALTMTTPSNNPMSTPSSSSAAGQIPIALQHSPSPPPMVRSHSYLRQQQQRREREREESTRRGSIASANETSPRAPSVKRGSISATSGAGDGLHTLAEKMTQKDEVRKLANRLATRLQYAAFKVERGWTRHSLPEVENLYWRATRPTSTASAAPSNTRRPSGGSPPRSGLLPAISSYTSSQPTAKRSRRSGGSTADDEEGGDGDVFGGGGFRVPSGSSTKPSSSQQQSRRAPPSGVIIGANGQPTPPPSAGTDHLSSSSSSAVPHSLDPSALRASPTRTIQALRAAQAAKGGDASASSSGVGASYADFWSKLGQSSSSRAGLPSASTAPATSQDAEVLQRGKKRPRESDAVPRDGA</sequence>
<organism evidence="10 11">
    <name type="scientific">Jaminaea rosea</name>
    <dbReference type="NCBI Taxonomy" id="1569628"/>
    <lineage>
        <taxon>Eukaryota</taxon>
        <taxon>Fungi</taxon>
        <taxon>Dikarya</taxon>
        <taxon>Basidiomycota</taxon>
        <taxon>Ustilaginomycotina</taxon>
        <taxon>Exobasidiomycetes</taxon>
        <taxon>Microstromatales</taxon>
        <taxon>Microstromatales incertae sedis</taxon>
        <taxon>Jaminaea</taxon>
    </lineage>
</organism>
<feature type="region of interest" description="Disordered" evidence="9">
    <location>
        <begin position="313"/>
        <end position="356"/>
    </location>
</feature>
<comment type="similarity">
    <text evidence="3">Belongs to the WHI5/NRM1 family.</text>
</comment>
<feature type="compositionally biased region" description="Basic and acidic residues" evidence="9">
    <location>
        <begin position="346"/>
        <end position="356"/>
    </location>
</feature>
<evidence type="ECO:0000256" key="6">
    <source>
        <dbReference type="ARBA" id="ARBA00023015"/>
    </source>
</evidence>
<comment type="subcellular location">
    <subcellularLocation>
        <location evidence="2">Cytoplasm</location>
    </subcellularLocation>
    <subcellularLocation>
        <location evidence="1">Nucleus</location>
    </subcellularLocation>
</comment>
<dbReference type="Pfam" id="PF08528">
    <property type="entry name" value="Whi5"/>
    <property type="match status" value="1"/>
</dbReference>
<feature type="compositionally biased region" description="Low complexity" evidence="9">
    <location>
        <begin position="1"/>
        <end position="20"/>
    </location>
</feature>
<dbReference type="RefSeq" id="XP_025364182.1">
    <property type="nucleotide sequence ID" value="XM_025509043.1"/>
</dbReference>
<dbReference type="GO" id="GO:0005737">
    <property type="term" value="C:cytoplasm"/>
    <property type="evidence" value="ECO:0007669"/>
    <property type="project" value="UniProtKB-SubCell"/>
</dbReference>
<evidence type="ECO:0000313" key="11">
    <source>
        <dbReference type="Proteomes" id="UP000245884"/>
    </source>
</evidence>
<dbReference type="STRING" id="1569628.A0A316UW92"/>
<feature type="compositionally biased region" description="Basic and acidic residues" evidence="9">
    <location>
        <begin position="50"/>
        <end position="61"/>
    </location>
</feature>
<feature type="compositionally biased region" description="Low complexity" evidence="9">
    <location>
        <begin position="142"/>
        <end position="169"/>
    </location>
</feature>
<dbReference type="EMBL" id="KZ819663">
    <property type="protein sequence ID" value="PWN29570.1"/>
    <property type="molecule type" value="Genomic_DNA"/>
</dbReference>
<dbReference type="GeneID" id="37030866"/>
<feature type="compositionally biased region" description="Low complexity" evidence="9">
    <location>
        <begin position="315"/>
        <end position="326"/>
    </location>
</feature>
<evidence type="ECO:0000256" key="7">
    <source>
        <dbReference type="ARBA" id="ARBA00023163"/>
    </source>
</evidence>
<proteinExistence type="inferred from homology"/>
<dbReference type="GO" id="GO:0005634">
    <property type="term" value="C:nucleus"/>
    <property type="evidence" value="ECO:0007669"/>
    <property type="project" value="UniProtKB-SubCell"/>
</dbReference>
<feature type="region of interest" description="Disordered" evidence="9">
    <location>
        <begin position="1"/>
        <end position="99"/>
    </location>
</feature>